<organism evidence="2 3">
    <name type="scientific">Portunus trituberculatus</name>
    <name type="common">Swimming crab</name>
    <name type="synonym">Neptunus trituberculatus</name>
    <dbReference type="NCBI Taxonomy" id="210409"/>
    <lineage>
        <taxon>Eukaryota</taxon>
        <taxon>Metazoa</taxon>
        <taxon>Ecdysozoa</taxon>
        <taxon>Arthropoda</taxon>
        <taxon>Crustacea</taxon>
        <taxon>Multicrustacea</taxon>
        <taxon>Malacostraca</taxon>
        <taxon>Eumalacostraca</taxon>
        <taxon>Eucarida</taxon>
        <taxon>Decapoda</taxon>
        <taxon>Pleocyemata</taxon>
        <taxon>Brachyura</taxon>
        <taxon>Eubrachyura</taxon>
        <taxon>Portunoidea</taxon>
        <taxon>Portunidae</taxon>
        <taxon>Portuninae</taxon>
        <taxon>Portunus</taxon>
    </lineage>
</organism>
<reference evidence="2 3" key="1">
    <citation type="submission" date="2019-05" db="EMBL/GenBank/DDBJ databases">
        <title>Another draft genome of Portunus trituberculatus and its Hox gene families provides insights of decapod evolution.</title>
        <authorList>
            <person name="Jeong J.-H."/>
            <person name="Song I."/>
            <person name="Kim S."/>
            <person name="Choi T."/>
            <person name="Kim D."/>
            <person name="Ryu S."/>
            <person name="Kim W."/>
        </authorList>
    </citation>
    <scope>NUCLEOTIDE SEQUENCE [LARGE SCALE GENOMIC DNA]</scope>
    <source>
        <tissue evidence="2">Muscle</tissue>
    </source>
</reference>
<comment type="caution">
    <text evidence="2">The sequence shown here is derived from an EMBL/GenBank/DDBJ whole genome shotgun (WGS) entry which is preliminary data.</text>
</comment>
<dbReference type="EMBL" id="VSRR010016298">
    <property type="protein sequence ID" value="MPC59144.1"/>
    <property type="molecule type" value="Genomic_DNA"/>
</dbReference>
<evidence type="ECO:0000313" key="3">
    <source>
        <dbReference type="Proteomes" id="UP000324222"/>
    </source>
</evidence>
<name>A0A5B7GR97_PORTR</name>
<feature type="compositionally biased region" description="Low complexity" evidence="1">
    <location>
        <begin position="72"/>
        <end position="81"/>
    </location>
</feature>
<proteinExistence type="predicted"/>
<dbReference type="AlphaFoldDB" id="A0A5B7GR97"/>
<accession>A0A5B7GR97</accession>
<feature type="compositionally biased region" description="Polar residues" evidence="1">
    <location>
        <begin position="92"/>
        <end position="105"/>
    </location>
</feature>
<protein>
    <submittedName>
        <fullName evidence="2">Uncharacterized protein</fullName>
    </submittedName>
</protein>
<feature type="region of interest" description="Disordered" evidence="1">
    <location>
        <begin position="72"/>
        <end position="125"/>
    </location>
</feature>
<evidence type="ECO:0000313" key="2">
    <source>
        <dbReference type="EMBL" id="MPC59144.1"/>
    </source>
</evidence>
<evidence type="ECO:0000256" key="1">
    <source>
        <dbReference type="SAM" id="MobiDB-lite"/>
    </source>
</evidence>
<keyword evidence="3" id="KW-1185">Reference proteome</keyword>
<gene>
    <name evidence="2" type="ORF">E2C01_053159</name>
</gene>
<dbReference type="Proteomes" id="UP000324222">
    <property type="component" value="Unassembled WGS sequence"/>
</dbReference>
<sequence>MPMLFMKVLLRNNAMIRVHGAGMMELDEEGVVTLDVSHLEVIEGDEFADTSNEEIILDDLAVNEVISKDNSATLTASSESNSSDEDTSQSADESSVQTGEWTSMQGDVGPPVSFTGASGFRHPPK</sequence>